<protein>
    <recommendedName>
        <fullName evidence="8">DNA-directed RNA polymerase III RPC4</fullName>
    </recommendedName>
</protein>
<dbReference type="GO" id="GO:0003677">
    <property type="term" value="F:DNA binding"/>
    <property type="evidence" value="ECO:0007669"/>
    <property type="project" value="InterPro"/>
</dbReference>
<feature type="compositionally biased region" description="Polar residues" evidence="5">
    <location>
        <begin position="501"/>
        <end position="513"/>
    </location>
</feature>
<dbReference type="InterPro" id="IPR007811">
    <property type="entry name" value="RPC4"/>
</dbReference>
<evidence type="ECO:0008006" key="8">
    <source>
        <dbReference type="Google" id="ProtNLM"/>
    </source>
</evidence>
<dbReference type="PANTHER" id="PTHR13408:SF0">
    <property type="entry name" value="DNA-DIRECTED RNA POLYMERASE III SUBUNIT RPC4"/>
    <property type="match status" value="1"/>
</dbReference>
<feature type="compositionally biased region" description="Basic and acidic residues" evidence="5">
    <location>
        <begin position="156"/>
        <end position="169"/>
    </location>
</feature>
<gene>
    <name evidence="6" type="ORF">LTR77_007181</name>
</gene>
<feature type="compositionally biased region" description="Polar residues" evidence="5">
    <location>
        <begin position="108"/>
        <end position="142"/>
    </location>
</feature>
<keyword evidence="7" id="KW-1185">Reference proteome</keyword>
<feature type="region of interest" description="Disordered" evidence="5">
    <location>
        <begin position="538"/>
        <end position="584"/>
    </location>
</feature>
<proteinExistence type="predicted"/>
<evidence type="ECO:0000313" key="7">
    <source>
        <dbReference type="Proteomes" id="UP001337655"/>
    </source>
</evidence>
<dbReference type="EMBL" id="JAVRRT010000011">
    <property type="protein sequence ID" value="KAK5167482.1"/>
    <property type="molecule type" value="Genomic_DNA"/>
</dbReference>
<feature type="compositionally biased region" description="Basic and acidic residues" evidence="5">
    <location>
        <begin position="475"/>
        <end position="497"/>
    </location>
</feature>
<sequence length="669" mass="71650">MARTKQKPRQGGGRGRGQGKENPGRLRRKGDRVPAEEEESAQESATEAADDAVGEAADDQGPLEPAVPSSDVDVKPDVEQLNASLANSDLPSDPLAQPQPPAQPTADESQISTAPNDSITVNEPTPVQSPAQLPTPTTSTRKTGPAPRFAGRRSAKQREELLKADEEKRKALRASAAASAQAQGSGAREGFRKGRGEHGRRRGRGRGGYMGQNEREREQEAQEAVPSGPFSAGQIHKDSRHVRRQPPSSGAWGFTPGAAPRSERPSGRRAWSHTAAPVKTSDGKRVKAESGPSTGGRSGVDRDGDTRMNIIDGGYVSSDDDEGEDRMNVEDFGIIDLTQNEGPRDFYAPVRMMRVQHKDRALGINAEGATNQDGAVAVESNDVPANVDVTEKGKGKQKASQDFEVTSEKHVFQAVYSDSEDDVRAKPQIKPDPEATTTQQHDDPPSSPELRRKGKERIKALGRTPSPGPPGTEYVTREEREEHARHQNDLRLLRSELGDPTPTNDANGDATMTDSDRQDKRAEKVYLFQFPPILPDLVPVPIKPDPEAAENGTEDAMHVDPAPPPAANTADKPIKVEDNASPPPKAPLPSGAVGKLHVHASGRVTLDWGGTAMTLNMGTEAGFLQDVLCVSLPEGKMGEDGEALGTGEAVSMGQVKGKFVVVPEWGELV</sequence>
<dbReference type="GO" id="GO:0005666">
    <property type="term" value="C:RNA polymerase III complex"/>
    <property type="evidence" value="ECO:0007669"/>
    <property type="project" value="InterPro"/>
</dbReference>
<evidence type="ECO:0000313" key="6">
    <source>
        <dbReference type="EMBL" id="KAK5167482.1"/>
    </source>
</evidence>
<evidence type="ECO:0000256" key="4">
    <source>
        <dbReference type="ARBA" id="ARBA00023242"/>
    </source>
</evidence>
<dbReference type="AlphaFoldDB" id="A0AAV9P6X7"/>
<evidence type="ECO:0000256" key="5">
    <source>
        <dbReference type="SAM" id="MobiDB-lite"/>
    </source>
</evidence>
<evidence type="ECO:0000256" key="1">
    <source>
        <dbReference type="ARBA" id="ARBA00004123"/>
    </source>
</evidence>
<evidence type="ECO:0000256" key="2">
    <source>
        <dbReference type="ARBA" id="ARBA00022478"/>
    </source>
</evidence>
<keyword evidence="3" id="KW-0804">Transcription</keyword>
<dbReference type="GeneID" id="89928517"/>
<name>A0AAV9P6X7_9PEZI</name>
<dbReference type="RefSeq" id="XP_064657188.1">
    <property type="nucleotide sequence ID" value="XM_064804418.1"/>
</dbReference>
<feature type="compositionally biased region" description="Basic and acidic residues" evidence="5">
    <location>
        <begin position="422"/>
        <end position="433"/>
    </location>
</feature>
<evidence type="ECO:0000256" key="3">
    <source>
        <dbReference type="ARBA" id="ARBA00023163"/>
    </source>
</evidence>
<feature type="region of interest" description="Disordered" evidence="5">
    <location>
        <begin position="1"/>
        <end position="325"/>
    </location>
</feature>
<dbReference type="Pfam" id="PF05132">
    <property type="entry name" value="RNA_pol_Rpc4"/>
    <property type="match status" value="1"/>
</dbReference>
<keyword evidence="4" id="KW-0539">Nucleus</keyword>
<keyword evidence="2" id="KW-0240">DNA-directed RNA polymerase</keyword>
<organism evidence="6 7">
    <name type="scientific">Saxophila tyrrhenica</name>
    <dbReference type="NCBI Taxonomy" id="1690608"/>
    <lineage>
        <taxon>Eukaryota</taxon>
        <taxon>Fungi</taxon>
        <taxon>Dikarya</taxon>
        <taxon>Ascomycota</taxon>
        <taxon>Pezizomycotina</taxon>
        <taxon>Dothideomycetes</taxon>
        <taxon>Dothideomycetidae</taxon>
        <taxon>Mycosphaerellales</taxon>
        <taxon>Extremaceae</taxon>
        <taxon>Saxophila</taxon>
    </lineage>
</organism>
<feature type="region of interest" description="Disordered" evidence="5">
    <location>
        <begin position="366"/>
        <end position="517"/>
    </location>
</feature>
<feature type="compositionally biased region" description="Acidic residues" evidence="5">
    <location>
        <begin position="48"/>
        <end position="58"/>
    </location>
</feature>
<dbReference type="GO" id="GO:0042797">
    <property type="term" value="P:tRNA transcription by RNA polymerase III"/>
    <property type="evidence" value="ECO:0007669"/>
    <property type="project" value="TreeGrafter"/>
</dbReference>
<reference evidence="6 7" key="1">
    <citation type="submission" date="2023-08" db="EMBL/GenBank/DDBJ databases">
        <title>Black Yeasts Isolated from many extreme environments.</title>
        <authorList>
            <person name="Coleine C."/>
            <person name="Stajich J.E."/>
            <person name="Selbmann L."/>
        </authorList>
    </citation>
    <scope>NUCLEOTIDE SEQUENCE [LARGE SCALE GENOMIC DNA]</scope>
    <source>
        <strain evidence="6 7">CCFEE 5935</strain>
    </source>
</reference>
<feature type="compositionally biased region" description="Low complexity" evidence="5">
    <location>
        <begin position="173"/>
        <end position="188"/>
    </location>
</feature>
<dbReference type="PANTHER" id="PTHR13408">
    <property type="entry name" value="DNA-DIRECTED RNA POLYMERASE III"/>
    <property type="match status" value="1"/>
</dbReference>
<comment type="caution">
    <text evidence="6">The sequence shown here is derived from an EMBL/GenBank/DDBJ whole genome shotgun (WGS) entry which is preliminary data.</text>
</comment>
<accession>A0AAV9P6X7</accession>
<comment type="subcellular location">
    <subcellularLocation>
        <location evidence="1">Nucleus</location>
    </subcellularLocation>
</comment>
<dbReference type="Proteomes" id="UP001337655">
    <property type="component" value="Unassembled WGS sequence"/>
</dbReference>